<dbReference type="GO" id="GO:0016740">
    <property type="term" value="F:transferase activity"/>
    <property type="evidence" value="ECO:0007669"/>
    <property type="project" value="UniProtKB-KW"/>
</dbReference>
<evidence type="ECO:0000259" key="3">
    <source>
        <dbReference type="PROSITE" id="PS51278"/>
    </source>
</evidence>
<accession>A0A9D7SAK1</accession>
<gene>
    <name evidence="4" type="ORF">IPO85_16460</name>
</gene>
<comment type="caution">
    <text evidence="4">The sequence shown here is derived from an EMBL/GenBank/DDBJ whole genome shotgun (WGS) entry which is preliminary data.</text>
</comment>
<dbReference type="InterPro" id="IPR029057">
    <property type="entry name" value="PRTase-like"/>
</dbReference>
<dbReference type="InterPro" id="IPR029055">
    <property type="entry name" value="Ntn_hydrolases_N"/>
</dbReference>
<dbReference type="PROSITE" id="PS51278">
    <property type="entry name" value="GATASE_TYPE_2"/>
    <property type="match status" value="1"/>
</dbReference>
<name>A0A9D7SAK1_9BACT</name>
<dbReference type="InterPro" id="IPR017932">
    <property type="entry name" value="GATase_2_dom"/>
</dbReference>
<evidence type="ECO:0000256" key="1">
    <source>
        <dbReference type="ARBA" id="ARBA00022679"/>
    </source>
</evidence>
<dbReference type="EMBL" id="JADKFW010000015">
    <property type="protein sequence ID" value="MBK9719072.1"/>
    <property type="molecule type" value="Genomic_DNA"/>
</dbReference>
<dbReference type="SUPFAM" id="SSF56235">
    <property type="entry name" value="N-terminal nucleophile aminohydrolases (Ntn hydrolases)"/>
    <property type="match status" value="1"/>
</dbReference>
<dbReference type="AlphaFoldDB" id="A0A9D7SAK1"/>
<proteinExistence type="predicted"/>
<sequence>MSDQIQHECGLAFIRLLKPLDYYHEKYGSAFYGLQKLQLLMQKQRNRGQDGAGMATIKLNITPGEKYISRRRSNAPNYLQALFDGVYSHFKDLDSDQLNDPTWLKNNKPFTGEVLLGHLRYGTHGDNSIETVHPFIRENNWISRNLVLAGNFNLTNIEELFDKLVSLGQYPKLKSDTITVLEKIGHFLDEEVQHLFNWYKPEGFNQLEINPLIFDHLDISRVLKKAAKKFDGGYVMAGMIGHGDAFILRDPNGIRPAFYYYDDEIVAMASERPALQTAFNLDLEDIREIKPGNALIIKHHGKVSEELCLEPKEKLSCSFERIYFSRGNDFDIYQERKNLGRQLVPSVIKAIQGDFENTVFSFIPNTSETAFYGLTERLHEYLNEQKANKIKNLNPNASFEEITGILSVKPRIEKLVVKDDKMRTFIANDQIRGSLVSHVYDVTYGIVNDHIDTLVVLDDSVVRGTTLRDSIVRILSTLNPKKIIILSSAPQIRYPDCYGIDMSQLGKFIAFKAMVELLHDTNNDHLLEETYEKCLAQVDAPIELMKNELIALYDLFTYDEINLKIGQMLKPKDLNIDVEIIFQTLEGLHNACPNHKGDWYFSGHYPTQGGNKIVNTAFINYMEKNDVRAY</sequence>
<dbReference type="SUPFAM" id="SSF53271">
    <property type="entry name" value="PRTase-like"/>
    <property type="match status" value="1"/>
</dbReference>
<reference evidence="4 5" key="1">
    <citation type="submission" date="2020-10" db="EMBL/GenBank/DDBJ databases">
        <title>Connecting structure to function with the recovery of over 1000 high-quality activated sludge metagenome-assembled genomes encoding full-length rRNA genes using long-read sequencing.</title>
        <authorList>
            <person name="Singleton C.M."/>
            <person name="Petriglieri F."/>
            <person name="Kristensen J.M."/>
            <person name="Kirkegaard R.H."/>
            <person name="Michaelsen T.Y."/>
            <person name="Andersen M.H."/>
            <person name="Karst S.M."/>
            <person name="Dueholm M.S."/>
            <person name="Nielsen P.H."/>
            <person name="Albertsen M."/>
        </authorList>
    </citation>
    <scope>NUCLEOTIDE SEQUENCE [LARGE SCALE GENOMIC DNA]</scope>
    <source>
        <strain evidence="4">Ribe_18-Q3-R11-54_BAT3C.373</strain>
    </source>
</reference>
<dbReference type="Gene3D" id="3.60.20.10">
    <property type="entry name" value="Glutamine Phosphoribosylpyrophosphate, subunit 1, domain 1"/>
    <property type="match status" value="1"/>
</dbReference>
<protein>
    <submittedName>
        <fullName evidence="4">Amidophosphoribosyltransferase</fullName>
    </submittedName>
</protein>
<feature type="domain" description="Glutamine amidotransferase type-2" evidence="3">
    <location>
        <begin position="9"/>
        <end position="300"/>
    </location>
</feature>
<organism evidence="4 5">
    <name type="scientific">Candidatus Defluviibacterium haderslevense</name>
    <dbReference type="NCBI Taxonomy" id="2981993"/>
    <lineage>
        <taxon>Bacteria</taxon>
        <taxon>Pseudomonadati</taxon>
        <taxon>Bacteroidota</taxon>
        <taxon>Saprospiria</taxon>
        <taxon>Saprospirales</taxon>
        <taxon>Saprospiraceae</taxon>
        <taxon>Candidatus Defluviibacterium</taxon>
    </lineage>
</organism>
<dbReference type="PANTHER" id="PTHR11907">
    <property type="entry name" value="AMIDOPHOSPHORIBOSYLTRANSFERASE"/>
    <property type="match status" value="1"/>
</dbReference>
<keyword evidence="1" id="KW-0808">Transferase</keyword>
<evidence type="ECO:0000313" key="4">
    <source>
        <dbReference type="EMBL" id="MBK9719072.1"/>
    </source>
</evidence>
<keyword evidence="2" id="KW-0315">Glutamine amidotransferase</keyword>
<dbReference type="Proteomes" id="UP000808349">
    <property type="component" value="Unassembled WGS sequence"/>
</dbReference>
<evidence type="ECO:0000256" key="2">
    <source>
        <dbReference type="ARBA" id="ARBA00022962"/>
    </source>
</evidence>
<evidence type="ECO:0000313" key="5">
    <source>
        <dbReference type="Proteomes" id="UP000808349"/>
    </source>
</evidence>